<dbReference type="OrthoDB" id="4371404at2"/>
<name>A0A285JAS2_9ACTN</name>
<evidence type="ECO:0000313" key="1">
    <source>
        <dbReference type="EMBL" id="SNY56241.1"/>
    </source>
</evidence>
<gene>
    <name evidence="1" type="ORF">SAMN05421748_117102</name>
</gene>
<protein>
    <recommendedName>
        <fullName evidence="3">SMI1/KNR4 family protein</fullName>
    </recommendedName>
</protein>
<organism evidence="1 2">
    <name type="scientific">Paractinoplanes atraurantiacus</name>
    <dbReference type="NCBI Taxonomy" id="1036182"/>
    <lineage>
        <taxon>Bacteria</taxon>
        <taxon>Bacillati</taxon>
        <taxon>Actinomycetota</taxon>
        <taxon>Actinomycetes</taxon>
        <taxon>Micromonosporales</taxon>
        <taxon>Micromonosporaceae</taxon>
        <taxon>Paractinoplanes</taxon>
    </lineage>
</organism>
<dbReference type="EMBL" id="OBDY01000017">
    <property type="protein sequence ID" value="SNY56241.1"/>
    <property type="molecule type" value="Genomic_DNA"/>
</dbReference>
<evidence type="ECO:0000313" key="2">
    <source>
        <dbReference type="Proteomes" id="UP000219612"/>
    </source>
</evidence>
<dbReference type="Proteomes" id="UP000219612">
    <property type="component" value="Unassembled WGS sequence"/>
</dbReference>
<keyword evidence="2" id="KW-1185">Reference proteome</keyword>
<dbReference type="RefSeq" id="WP_143235021.1">
    <property type="nucleotide sequence ID" value="NZ_OBDY01000017.1"/>
</dbReference>
<reference evidence="1 2" key="1">
    <citation type="submission" date="2017-09" db="EMBL/GenBank/DDBJ databases">
        <authorList>
            <person name="Ehlers B."/>
            <person name="Leendertz F.H."/>
        </authorList>
    </citation>
    <scope>NUCLEOTIDE SEQUENCE [LARGE SCALE GENOMIC DNA]</scope>
    <source>
        <strain evidence="1 2">CGMCC 4.6857</strain>
    </source>
</reference>
<evidence type="ECO:0008006" key="3">
    <source>
        <dbReference type="Google" id="ProtNLM"/>
    </source>
</evidence>
<dbReference type="AlphaFoldDB" id="A0A285JAS2"/>
<proteinExistence type="predicted"/>
<accession>A0A285JAS2</accession>
<sequence>MGQDQTGGAVTLWCAVGVGELEEIEAGEWRGLPEGGDRRVFAFREAAERVAREEFVGEGGAGFVLKLEVGPEFFADGAAPEEMRVDTAELNTQLVGAVVEVLDFRGAVDDKEFAEGAALPAEWRAYLQSDSWLRRGLLASGKYVWLYPPAEGRAVLAIWEAEERFPGIALIGGDGGLENFVFDLRQDPAPVLMVSNASESWDDAIVQAPDAKDFVKRLEDGTFDLVVG</sequence>